<evidence type="ECO:0000313" key="3">
    <source>
        <dbReference type="EMBL" id="UZJ33184.1"/>
    </source>
</evidence>
<protein>
    <submittedName>
        <fullName evidence="3">Uncharacterized protein</fullName>
    </submittedName>
</protein>
<feature type="transmembrane region" description="Helical" evidence="2">
    <location>
        <begin position="70"/>
        <end position="94"/>
    </location>
</feature>
<evidence type="ECO:0000256" key="1">
    <source>
        <dbReference type="SAM" id="MobiDB-lite"/>
    </source>
</evidence>
<feature type="region of interest" description="Disordered" evidence="1">
    <location>
        <begin position="1"/>
        <end position="34"/>
    </location>
</feature>
<gene>
    <name evidence="3" type="ORF">OJ254_26515</name>
</gene>
<keyword evidence="4" id="KW-1185">Reference proteome</keyword>
<proteinExistence type="predicted"/>
<evidence type="ECO:0000256" key="2">
    <source>
        <dbReference type="SAM" id="Phobius"/>
    </source>
</evidence>
<sequence length="121" mass="12323">MLRQEVSARRSGVAGGGSAPVPGPPPSSAGPPSAPSRLLTWLARLGVPAAAFAVFQTLVGILPQNLAGEAARYCLAATAGVGVGAVVWLSAALVRTRAAAAAGAGCRRRGRWPRRRVRCRS</sequence>
<dbReference type="EMBL" id="CP110636">
    <property type="protein sequence ID" value="UZJ33184.1"/>
    <property type="molecule type" value="Genomic_DNA"/>
</dbReference>
<evidence type="ECO:0000313" key="4">
    <source>
        <dbReference type="Proteomes" id="UP001164959"/>
    </source>
</evidence>
<reference evidence="3" key="1">
    <citation type="submission" date="2022-11" db="EMBL/GenBank/DDBJ databases">
        <title>Identification and genomic analyses of a novel endophytic actinobacterium Streptomyces endophytica sp. nov. with potential for biocontrol of Yam anthracnose.</title>
        <authorList>
            <person name="Huang X."/>
        </authorList>
    </citation>
    <scope>NUCLEOTIDE SEQUENCE</scope>
    <source>
        <strain evidence="3">HNM0140</strain>
    </source>
</reference>
<dbReference type="RefSeq" id="WP_265364384.1">
    <property type="nucleotide sequence ID" value="NZ_CP110636.1"/>
</dbReference>
<feature type="compositionally biased region" description="Pro residues" evidence="1">
    <location>
        <begin position="21"/>
        <end position="34"/>
    </location>
</feature>
<accession>A0ABY6PH99</accession>
<keyword evidence="2" id="KW-0812">Transmembrane</keyword>
<feature type="transmembrane region" description="Helical" evidence="2">
    <location>
        <begin position="41"/>
        <end position="64"/>
    </location>
</feature>
<keyword evidence="2" id="KW-1133">Transmembrane helix</keyword>
<dbReference type="Proteomes" id="UP001164959">
    <property type="component" value="Chromosome"/>
</dbReference>
<name>A0ABY6PH99_9ACTN</name>
<organism evidence="3 4">
    <name type="scientific">Streptomyces endophytica</name>
    <dbReference type="NCBI Taxonomy" id="2991496"/>
    <lineage>
        <taxon>Bacteria</taxon>
        <taxon>Bacillati</taxon>
        <taxon>Actinomycetota</taxon>
        <taxon>Actinomycetes</taxon>
        <taxon>Kitasatosporales</taxon>
        <taxon>Streptomycetaceae</taxon>
        <taxon>Streptomyces</taxon>
    </lineage>
</organism>
<keyword evidence="2" id="KW-0472">Membrane</keyword>